<evidence type="ECO:0000259" key="4">
    <source>
        <dbReference type="Pfam" id="PF15295"/>
    </source>
</evidence>
<feature type="compositionally biased region" description="Basic and acidic residues" evidence="2">
    <location>
        <begin position="215"/>
        <end position="251"/>
    </location>
</feature>
<evidence type="ECO:0000256" key="2">
    <source>
        <dbReference type="SAM" id="MobiDB-lite"/>
    </source>
</evidence>
<dbReference type="Pfam" id="PF15295">
    <property type="entry name" value="CCDC50_N"/>
    <property type="match status" value="2"/>
</dbReference>
<dbReference type="InterPro" id="IPR039303">
    <property type="entry name" value="CCDC50"/>
</dbReference>
<feature type="region of interest" description="Disordered" evidence="2">
    <location>
        <begin position="202"/>
        <end position="384"/>
    </location>
</feature>
<feature type="compositionally biased region" description="Basic and acidic residues" evidence="2">
    <location>
        <begin position="586"/>
        <end position="597"/>
    </location>
</feature>
<dbReference type="AlphaFoldDB" id="A0A9Q0I6V2"/>
<keyword evidence="3" id="KW-0732">Signal</keyword>
<feature type="region of interest" description="Disordered" evidence="2">
    <location>
        <begin position="544"/>
        <end position="741"/>
    </location>
</feature>
<feature type="compositionally biased region" description="Basic and acidic residues" evidence="2">
    <location>
        <begin position="455"/>
        <end position="488"/>
    </location>
</feature>
<feature type="compositionally biased region" description="Basic and acidic residues" evidence="2">
    <location>
        <begin position="132"/>
        <end position="159"/>
    </location>
</feature>
<feature type="compositionally biased region" description="Polar residues" evidence="2">
    <location>
        <begin position="627"/>
        <end position="638"/>
    </location>
</feature>
<feature type="region of interest" description="Disordered" evidence="2">
    <location>
        <begin position="132"/>
        <end position="190"/>
    </location>
</feature>
<accession>A0A9Q0I6V2</accession>
<feature type="compositionally biased region" description="Polar residues" evidence="2">
    <location>
        <begin position="493"/>
        <end position="502"/>
    </location>
</feature>
<feature type="compositionally biased region" description="Basic and acidic residues" evidence="2">
    <location>
        <begin position="72"/>
        <end position="83"/>
    </location>
</feature>
<keyword evidence="1" id="KW-0175">Coiled coil</keyword>
<dbReference type="EMBL" id="JANIIK010000117">
    <property type="protein sequence ID" value="KAJ3587008.1"/>
    <property type="molecule type" value="Genomic_DNA"/>
</dbReference>
<comment type="caution">
    <text evidence="5">The sequence shown here is derived from an EMBL/GenBank/DDBJ whole genome shotgun (WGS) entry which is preliminary data.</text>
</comment>
<feature type="compositionally biased region" description="Basic residues" evidence="2">
    <location>
        <begin position="323"/>
        <end position="332"/>
    </location>
</feature>
<evidence type="ECO:0000313" key="6">
    <source>
        <dbReference type="Proteomes" id="UP001148018"/>
    </source>
</evidence>
<feature type="domain" description="Coiled-coil" evidence="4">
    <location>
        <begin position="31"/>
        <end position="93"/>
    </location>
</feature>
<evidence type="ECO:0000313" key="5">
    <source>
        <dbReference type="EMBL" id="KAJ3587008.1"/>
    </source>
</evidence>
<dbReference type="OrthoDB" id="9994767at2759"/>
<reference evidence="5" key="1">
    <citation type="submission" date="2022-07" db="EMBL/GenBank/DDBJ databases">
        <title>Chromosome-level genome of Muraenolepis orangiensis.</title>
        <authorList>
            <person name="Kim J."/>
        </authorList>
    </citation>
    <scope>NUCLEOTIDE SEQUENCE</scope>
    <source>
        <strain evidence="5">KU_S4_2022</strain>
        <tissue evidence="5">Muscle</tissue>
    </source>
</reference>
<name>A0A9Q0I6V2_9TELE</name>
<feature type="compositionally biased region" description="Basic and acidic residues" evidence="2">
    <location>
        <begin position="677"/>
        <end position="695"/>
    </location>
</feature>
<feature type="compositionally biased region" description="Basic and acidic residues" evidence="2">
    <location>
        <begin position="544"/>
        <end position="556"/>
    </location>
</feature>
<feature type="region of interest" description="Disordered" evidence="2">
    <location>
        <begin position="406"/>
        <end position="530"/>
    </location>
</feature>
<feature type="compositionally biased region" description="Basic and acidic residues" evidence="2">
    <location>
        <begin position="566"/>
        <end position="576"/>
    </location>
</feature>
<gene>
    <name evidence="5" type="ORF">NHX12_013399</name>
</gene>
<dbReference type="PANTHER" id="PTHR22115:SF5">
    <property type="entry name" value="COILED-COIL DOMAIN-CONTAINING PROTEIN 50-LIKE ISOFORM X1"/>
    <property type="match status" value="1"/>
</dbReference>
<feature type="compositionally biased region" description="Basic and acidic residues" evidence="2">
    <location>
        <begin position="612"/>
        <end position="626"/>
    </location>
</feature>
<sequence>MVDWIWLHVPVTMRCLWAGVSGGSGVQHTCVRQSFAVREDGALAHNLQEQESNNIQKNQLVQNDIRVAKRLQGEEERQREQQHARLQHTSRQLYAGDPPEDVPILCLPPPGPREEKDSEYARLIQEELRRCSEETRRREQEDEEIAKQIQEEEEQRSRGQEALGDDEDSSPAVPSSPCRQAHGRLWPLEAQHRLPATARWRYSSSVAPSEPSDMENPRRDFPLKETTPRSNDGRREGARHPRDEWRQRLSEDSEDSDGVFYKLSTDSRPRQKPRRADSAPCRRRVSVGEAPTHRKPTNREWVRSPGEENGVRHGDRDSEGERRLRRRSRHSQSVRLQDGRRDSDMARTWSPRETAERHVRFQDERRRGFVAGQRDHDDHDDTNTVANSDALVWEMLGQVLRERGVVVRHGVHGAPHPAPQPPPPAGPQSRNSQRGALNRGALNQVESRSRLSRSSSERWPRRKGAAKEEAAATLREEVVMKRQDEGPRLRVPQRSQSMSNGGVSARRVGWRPAMTGSTLPPPPQPTRDGCLDLGALQQVLQDEELAHRLQEQEERRVRRSRYIGETSRDSYHEGDFRVAQVAQDEEIARFMQKQEIKSRRRSRELEGPGSWPEHRESTGHRERRASSETQSPSLQGQWEEQDSEDIPSPTEEQPPSPNAPMTQAQQQIRNIAEELDPTFRARRQGEDTLRTEHTGPSRQCLPPVSPSSSSGEASDEPTFVPPTKRQPDKATPAKPKEKKESFAWEIYNCVS</sequence>
<feature type="compositionally biased region" description="Basic and acidic residues" evidence="2">
    <location>
        <begin position="265"/>
        <end position="277"/>
    </location>
</feature>
<feature type="compositionally biased region" description="Polar residues" evidence="2">
    <location>
        <begin position="659"/>
        <end position="669"/>
    </location>
</feature>
<dbReference type="InterPro" id="IPR029311">
    <property type="entry name" value="CCDC50_N"/>
</dbReference>
<feature type="compositionally biased region" description="Basic and acidic residues" evidence="2">
    <location>
        <begin position="353"/>
        <end position="382"/>
    </location>
</feature>
<feature type="domain" description="Coiled-coil" evidence="4">
    <location>
        <begin position="114"/>
        <end position="159"/>
    </location>
</feature>
<dbReference type="Proteomes" id="UP001148018">
    <property type="component" value="Unassembled WGS sequence"/>
</dbReference>
<dbReference type="PANTHER" id="PTHR22115">
    <property type="entry name" value="C3ORF6 PROTEIN-RELATED"/>
    <property type="match status" value="1"/>
</dbReference>
<feature type="signal peptide" evidence="3">
    <location>
        <begin position="1"/>
        <end position="22"/>
    </location>
</feature>
<feature type="compositionally biased region" description="Pro residues" evidence="2">
    <location>
        <begin position="416"/>
        <end position="426"/>
    </location>
</feature>
<evidence type="ECO:0000256" key="1">
    <source>
        <dbReference type="ARBA" id="ARBA00023054"/>
    </source>
</evidence>
<proteinExistence type="predicted"/>
<feature type="chain" id="PRO_5040465961" description="Coiled-coil domain-containing protein" evidence="3">
    <location>
        <begin position="23"/>
        <end position="751"/>
    </location>
</feature>
<protein>
    <recommendedName>
        <fullName evidence="4">Coiled-coil domain-containing protein</fullName>
    </recommendedName>
</protein>
<organism evidence="5 6">
    <name type="scientific">Muraenolepis orangiensis</name>
    <name type="common">Patagonian moray cod</name>
    <dbReference type="NCBI Taxonomy" id="630683"/>
    <lineage>
        <taxon>Eukaryota</taxon>
        <taxon>Metazoa</taxon>
        <taxon>Chordata</taxon>
        <taxon>Craniata</taxon>
        <taxon>Vertebrata</taxon>
        <taxon>Euteleostomi</taxon>
        <taxon>Actinopterygii</taxon>
        <taxon>Neopterygii</taxon>
        <taxon>Teleostei</taxon>
        <taxon>Neoteleostei</taxon>
        <taxon>Acanthomorphata</taxon>
        <taxon>Zeiogadaria</taxon>
        <taxon>Gadariae</taxon>
        <taxon>Gadiformes</taxon>
        <taxon>Muraenolepidoidei</taxon>
        <taxon>Muraenolepididae</taxon>
        <taxon>Muraenolepis</taxon>
    </lineage>
</organism>
<keyword evidence="6" id="KW-1185">Reference proteome</keyword>
<evidence type="ECO:0000256" key="3">
    <source>
        <dbReference type="SAM" id="SignalP"/>
    </source>
</evidence>
<feature type="compositionally biased region" description="Basic and acidic residues" evidence="2">
    <location>
        <begin position="297"/>
        <end position="322"/>
    </location>
</feature>
<feature type="region of interest" description="Disordered" evidence="2">
    <location>
        <begin position="72"/>
        <end position="117"/>
    </location>
</feature>